<organism evidence="1 2">
    <name type="scientific">Cohnella silvisoli</name>
    <dbReference type="NCBI Taxonomy" id="2873699"/>
    <lineage>
        <taxon>Bacteria</taxon>
        <taxon>Bacillati</taxon>
        <taxon>Bacillota</taxon>
        <taxon>Bacilli</taxon>
        <taxon>Bacillales</taxon>
        <taxon>Paenibacillaceae</taxon>
        <taxon>Cohnella</taxon>
    </lineage>
</organism>
<proteinExistence type="predicted"/>
<dbReference type="Proteomes" id="UP001493487">
    <property type="component" value="Unassembled WGS sequence"/>
</dbReference>
<comment type="caution">
    <text evidence="1">The sequence shown here is derived from an EMBL/GenBank/DDBJ whole genome shotgun (WGS) entry which is preliminary data.</text>
</comment>
<sequence length="47" mass="5091">MIITVTTGKSQKTSYVIEAAASAVSMRTLVDRFNADQQFTNAEAARP</sequence>
<gene>
    <name evidence="1" type="ORF">QJS35_25890</name>
</gene>
<dbReference type="EMBL" id="JASKHM010000017">
    <property type="protein sequence ID" value="MEQ4485817.1"/>
    <property type="molecule type" value="Genomic_DNA"/>
</dbReference>
<protein>
    <submittedName>
        <fullName evidence="1">Uncharacterized protein</fullName>
    </submittedName>
</protein>
<accession>A0ABV1L0L6</accession>
<evidence type="ECO:0000313" key="1">
    <source>
        <dbReference type="EMBL" id="MEQ4485817.1"/>
    </source>
</evidence>
<reference evidence="1 2" key="1">
    <citation type="journal article" date="2023" name="Genome Announc.">
        <title>Pan-Genome Analyses of the Genus Cohnella and Proposal of the Novel Species Cohnella silvisoli sp. nov., Isolated from Forest Soil.</title>
        <authorList>
            <person name="Wang C."/>
            <person name="Mao L."/>
            <person name="Bao G."/>
            <person name="Zhu H."/>
        </authorList>
    </citation>
    <scope>NUCLEOTIDE SEQUENCE [LARGE SCALE GENOMIC DNA]</scope>
    <source>
        <strain evidence="1 2">NL03-T5-1</strain>
    </source>
</reference>
<name>A0ABV1L0L6_9BACL</name>
<keyword evidence="2" id="KW-1185">Reference proteome</keyword>
<dbReference type="RefSeq" id="WP_232188595.1">
    <property type="nucleotide sequence ID" value="NZ_JAIOAP010000016.1"/>
</dbReference>
<evidence type="ECO:0000313" key="2">
    <source>
        <dbReference type="Proteomes" id="UP001493487"/>
    </source>
</evidence>